<dbReference type="SMART" id="SM00873">
    <property type="entry name" value="B3_4"/>
    <property type="match status" value="1"/>
</dbReference>
<keyword evidence="3 8" id="KW-0547">Nucleotide-binding</keyword>
<dbReference type="PRINTS" id="PR01041">
    <property type="entry name" value="TRNASYNTHMET"/>
</dbReference>
<keyword evidence="5 8" id="KW-0648">Protein biosynthesis</keyword>
<dbReference type="GO" id="GO:0004826">
    <property type="term" value="F:phenylalanine-tRNA ligase activity"/>
    <property type="evidence" value="ECO:0007669"/>
    <property type="project" value="InterPro"/>
</dbReference>
<dbReference type="Proteomes" id="UP000683213">
    <property type="component" value="Unassembled WGS sequence"/>
</dbReference>
<dbReference type="Proteomes" id="UP000577419">
    <property type="component" value="Unassembled WGS sequence"/>
</dbReference>
<dbReference type="SUPFAM" id="SSF52374">
    <property type="entry name" value="Nucleotidylyl transferase"/>
    <property type="match status" value="1"/>
</dbReference>
<reference evidence="11" key="3">
    <citation type="submission" date="2021-05" db="EMBL/GenBank/DDBJ databases">
        <title>Protein family content uncovers lineage relationships and bacterial pathway maintenance mechanisms in DPANN archaea.</title>
        <authorList>
            <person name="Castelle C.J."/>
            <person name="Meheust R."/>
            <person name="Jaffe A.L."/>
            <person name="Seitz K."/>
            <person name="Gong X."/>
            <person name="Baker B.J."/>
            <person name="Banfield J.F."/>
        </authorList>
    </citation>
    <scope>NUCLEOTIDE SEQUENCE</scope>
    <source>
        <strain evidence="11">RIFCSPHIGHO2_01_FULL_GW2011_AR10_43_9</strain>
    </source>
</reference>
<dbReference type="InterPro" id="IPR023457">
    <property type="entry name" value="Met-tRNA_synth_2"/>
</dbReference>
<evidence type="ECO:0000256" key="4">
    <source>
        <dbReference type="ARBA" id="ARBA00022840"/>
    </source>
</evidence>
<keyword evidence="2 8" id="KW-0436">Ligase</keyword>
<reference evidence="11" key="2">
    <citation type="submission" date="2021-03" db="EMBL/GenBank/DDBJ databases">
        <authorList>
            <person name="Jaffe A."/>
        </authorList>
    </citation>
    <scope>NUCLEOTIDE SEQUENCE</scope>
    <source>
        <strain evidence="11">RIFCSPHIGHO2_01_FULL_GW2011_AR10_43_9</strain>
    </source>
</reference>
<evidence type="ECO:0000256" key="5">
    <source>
        <dbReference type="ARBA" id="ARBA00022917"/>
    </source>
</evidence>
<evidence type="ECO:0000256" key="2">
    <source>
        <dbReference type="ARBA" id="ARBA00022598"/>
    </source>
</evidence>
<dbReference type="Gene3D" id="3.40.50.620">
    <property type="entry name" value="HUPs"/>
    <property type="match status" value="1"/>
</dbReference>
<dbReference type="GO" id="GO:0003723">
    <property type="term" value="F:RNA binding"/>
    <property type="evidence" value="ECO:0007669"/>
    <property type="project" value="InterPro"/>
</dbReference>
<evidence type="ECO:0000256" key="6">
    <source>
        <dbReference type="ARBA" id="ARBA00023146"/>
    </source>
</evidence>
<name>A0A7J4ITR1_9ARCH</name>
<dbReference type="GO" id="GO:0004825">
    <property type="term" value="F:methionine-tRNA ligase activity"/>
    <property type="evidence" value="ECO:0007669"/>
    <property type="project" value="UniProtKB-EC"/>
</dbReference>
<dbReference type="InterPro" id="IPR014729">
    <property type="entry name" value="Rossmann-like_a/b/a_fold"/>
</dbReference>
<keyword evidence="6 8" id="KW-0030">Aminoacyl-tRNA synthetase</keyword>
<dbReference type="InterPro" id="IPR005146">
    <property type="entry name" value="B3/B4_tRNA-bd"/>
</dbReference>
<dbReference type="InterPro" id="IPR041872">
    <property type="entry name" value="Anticodon_Met"/>
</dbReference>
<dbReference type="SUPFAM" id="SSF56037">
    <property type="entry name" value="PheT/TilS domain"/>
    <property type="match status" value="1"/>
</dbReference>
<dbReference type="EC" id="6.1.1.10" evidence="1"/>
<dbReference type="Pfam" id="PF09334">
    <property type="entry name" value="tRNA-synt_1g"/>
    <property type="match status" value="1"/>
</dbReference>
<evidence type="ECO:0000259" key="9">
    <source>
        <dbReference type="SMART" id="SM00873"/>
    </source>
</evidence>
<dbReference type="HAMAP" id="MF_01228">
    <property type="entry name" value="Met_tRNA_synth_type2"/>
    <property type="match status" value="1"/>
</dbReference>
<gene>
    <name evidence="10" type="primary">metG</name>
    <name evidence="10" type="ORF">HA237_05995</name>
    <name evidence="11" type="ORF">J4224_01300</name>
</gene>
<dbReference type="CDD" id="cd07957">
    <property type="entry name" value="Anticodon_Ia_Met"/>
    <property type="match status" value="1"/>
</dbReference>
<evidence type="ECO:0000313" key="12">
    <source>
        <dbReference type="Proteomes" id="UP000577419"/>
    </source>
</evidence>
<proteinExistence type="inferred from homology"/>
<protein>
    <recommendedName>
        <fullName evidence="1">methionine--tRNA ligase</fullName>
        <ecNumber evidence="1">6.1.1.10</ecNumber>
    </recommendedName>
    <alternativeName>
        <fullName evidence="7">Methionyl-tRNA synthetase</fullName>
    </alternativeName>
</protein>
<feature type="domain" description="B3/B4 tRNA-binding" evidence="9">
    <location>
        <begin position="548"/>
        <end position="700"/>
    </location>
</feature>
<dbReference type="Pfam" id="PF19303">
    <property type="entry name" value="Anticodon_3"/>
    <property type="match status" value="1"/>
</dbReference>
<evidence type="ECO:0000256" key="7">
    <source>
        <dbReference type="ARBA" id="ARBA00030904"/>
    </source>
</evidence>
<reference evidence="12" key="1">
    <citation type="journal article" date="2020" name="bioRxiv">
        <title>A rank-normalized archaeal taxonomy based on genome phylogeny resolves widespread incomplete and uneven classifications.</title>
        <authorList>
            <person name="Rinke C."/>
            <person name="Chuvochina M."/>
            <person name="Mussig A.J."/>
            <person name="Chaumeil P.-A."/>
            <person name="Waite D.W."/>
            <person name="Whitman W.B."/>
            <person name="Parks D.H."/>
            <person name="Hugenholtz P."/>
        </authorList>
    </citation>
    <scope>NUCLEOTIDE SEQUENCE [LARGE SCALE GENOMIC DNA]</scope>
</reference>
<dbReference type="SUPFAM" id="SSF47323">
    <property type="entry name" value="Anticodon-binding domain of a subclass of class I aminoacyl-tRNA synthetases"/>
    <property type="match status" value="1"/>
</dbReference>
<dbReference type="InterPro" id="IPR009080">
    <property type="entry name" value="tRNAsynth_Ia_anticodon-bd"/>
</dbReference>
<organism evidence="10 12">
    <name type="scientific">Candidatus Iainarchaeum sp</name>
    <dbReference type="NCBI Taxonomy" id="3101447"/>
    <lineage>
        <taxon>Archaea</taxon>
        <taxon>Candidatus Iainarchaeota</taxon>
        <taxon>Candidatus Iainarchaeia</taxon>
        <taxon>Candidatus Iainarchaeales</taxon>
        <taxon>Candidatus Iainarchaeaceae</taxon>
        <taxon>Candidatus Iainarchaeum</taxon>
    </lineage>
</organism>
<dbReference type="AlphaFoldDB" id="A0A7J4ITR1"/>
<evidence type="ECO:0000256" key="8">
    <source>
        <dbReference type="RuleBase" id="RU363039"/>
    </source>
</evidence>
<dbReference type="EMBL" id="JAGVWF010000018">
    <property type="protein sequence ID" value="MBS3059040.1"/>
    <property type="molecule type" value="Genomic_DNA"/>
</dbReference>
<dbReference type="FunFam" id="2.170.220.10:FF:000002">
    <property type="entry name" value="Methionine--tRNA ligase"/>
    <property type="match status" value="1"/>
</dbReference>
<dbReference type="NCBIfam" id="NF008900">
    <property type="entry name" value="PRK12267.1"/>
    <property type="match status" value="1"/>
</dbReference>
<dbReference type="InterPro" id="IPR015413">
    <property type="entry name" value="Methionyl/Leucyl_tRNA_Synth"/>
</dbReference>
<comment type="similarity">
    <text evidence="8">Belongs to the class-I aminoacyl-tRNA synthetase family.</text>
</comment>
<dbReference type="PANTHER" id="PTHR43326:SF1">
    <property type="entry name" value="METHIONINE--TRNA LIGASE, MITOCHONDRIAL"/>
    <property type="match status" value="1"/>
</dbReference>
<dbReference type="PANTHER" id="PTHR43326">
    <property type="entry name" value="METHIONYL-TRNA SYNTHETASE"/>
    <property type="match status" value="1"/>
</dbReference>
<dbReference type="EMBL" id="DUFG01000029">
    <property type="protein sequence ID" value="HIH08891.1"/>
    <property type="molecule type" value="Genomic_DNA"/>
</dbReference>
<keyword evidence="4 8" id="KW-0067">ATP-binding</keyword>
<comment type="caution">
    <text evidence="10">The sequence shown here is derived from an EMBL/GenBank/DDBJ whole genome shotgun (WGS) entry which is preliminary data.</text>
</comment>
<dbReference type="Gene3D" id="1.10.730.10">
    <property type="entry name" value="Isoleucyl-tRNA Synthetase, Domain 1"/>
    <property type="match status" value="1"/>
</dbReference>
<accession>A0A7J4ITR1</accession>
<dbReference type="CDD" id="cd00814">
    <property type="entry name" value="MetRS_core"/>
    <property type="match status" value="1"/>
</dbReference>
<sequence length="700" mass="80014">MTIQTLSPIFGHAYEKTVADSIARWHRLKGEEVFFLTGTDEHGKKIQNAAEQAGMKPKAFVDMQVKSFKELVENWSISNDNFIRTTDPMHEKMCQELFQRVLDKGDIYLGEYEGLYCTNCEAFYLEKDLLNGLCPVHKKPLEKIKEESYFFRMSKYQEQWLEFIERNPEFILPVRRKQEIVNRVKEGLRDLSVSRTTFKWGIPLKNNSRHVIYVWFDALLNYFSGIDFPSKKFEKFWPADIHVIGKDILWFHAVIWPAMLFSLGIQAPKKIFVHGFINTSTGEKLSKSSGNVIDPIKLAEDYGVDSVRYYLLREIPLSEDGEFSEKGLITRHNTELANELGNLLHRTLTLIEKNFQGKIPAGKTDENLAKKLKLQKIGQHFDGLEVHLALSEIFSFVGACNKYLNEKEPWKLSGKELENVLYSVSDSLRVISILLSPVMPSASDRMNRQLGVKAGTLKECSFNLLKAGAKIGKKEILFKKFELKEESGFRAERVEVKIAPRLEKLGLKAIGAKIFNICVKKKHEGLEKEKRKAVEEADLDSREEQKVIQGYLDLYDALGVKRDKHAVKNLIEIARKSGKLPTINTVVDSYNLVSLKKGLVVGAHDLDNISGKVRVETAEGNELYVPLGENKKAKVDAGEYIFRDDKVVLCRLDVKQGEHTKITKETKNVFLYVQGNKSTPQKYLEDAMEEILGKIEKYCS</sequence>
<dbReference type="InterPro" id="IPR033911">
    <property type="entry name" value="MetRS_core"/>
</dbReference>
<evidence type="ECO:0000256" key="3">
    <source>
        <dbReference type="ARBA" id="ARBA00022741"/>
    </source>
</evidence>
<dbReference type="InterPro" id="IPR020825">
    <property type="entry name" value="Phe-tRNA_synthase-like_B3/B4"/>
</dbReference>
<dbReference type="Pfam" id="PF03483">
    <property type="entry name" value="B3_4"/>
    <property type="match status" value="1"/>
</dbReference>
<evidence type="ECO:0000256" key="1">
    <source>
        <dbReference type="ARBA" id="ARBA00012838"/>
    </source>
</evidence>
<dbReference type="Gene3D" id="2.170.220.10">
    <property type="match status" value="1"/>
</dbReference>
<dbReference type="Gene3D" id="3.50.40.10">
    <property type="entry name" value="Phenylalanyl-trna Synthetase, Chain B, domain 3"/>
    <property type="match status" value="1"/>
</dbReference>
<evidence type="ECO:0000313" key="11">
    <source>
        <dbReference type="EMBL" id="MBS3059040.1"/>
    </source>
</evidence>
<evidence type="ECO:0000313" key="10">
    <source>
        <dbReference type="EMBL" id="HIH08891.1"/>
    </source>
</evidence>
<dbReference type="GO" id="GO:0006431">
    <property type="term" value="P:methionyl-tRNA aminoacylation"/>
    <property type="evidence" value="ECO:0007669"/>
    <property type="project" value="InterPro"/>
</dbReference>
<dbReference type="GO" id="GO:0005524">
    <property type="term" value="F:ATP binding"/>
    <property type="evidence" value="ECO:0007669"/>
    <property type="project" value="UniProtKB-KW"/>
</dbReference>